<dbReference type="OrthoDB" id="515401at2759"/>
<dbReference type="CDD" id="cd00202">
    <property type="entry name" value="ZnF_GATA"/>
    <property type="match status" value="1"/>
</dbReference>
<evidence type="ECO:0000256" key="3">
    <source>
        <dbReference type="ARBA" id="ARBA00022771"/>
    </source>
</evidence>
<dbReference type="PRINTS" id="PR00619">
    <property type="entry name" value="GATAZNFINGER"/>
</dbReference>
<organism evidence="9 10">
    <name type="scientific">Dibothriocephalus latus</name>
    <name type="common">Fish tapeworm</name>
    <name type="synonym">Diphyllobothrium latum</name>
    <dbReference type="NCBI Taxonomy" id="60516"/>
    <lineage>
        <taxon>Eukaryota</taxon>
        <taxon>Metazoa</taxon>
        <taxon>Spiralia</taxon>
        <taxon>Lophotrochozoa</taxon>
        <taxon>Platyhelminthes</taxon>
        <taxon>Cestoda</taxon>
        <taxon>Eucestoda</taxon>
        <taxon>Diphyllobothriidea</taxon>
        <taxon>Diphyllobothriidae</taxon>
        <taxon>Dibothriocephalus</taxon>
    </lineage>
</organism>
<dbReference type="Proteomes" id="UP000281553">
    <property type="component" value="Unassembled WGS sequence"/>
</dbReference>
<dbReference type="GO" id="GO:0008270">
    <property type="term" value="F:zinc ion binding"/>
    <property type="evidence" value="ECO:0007669"/>
    <property type="project" value="UniProtKB-KW"/>
</dbReference>
<dbReference type="GO" id="GO:0000978">
    <property type="term" value="F:RNA polymerase II cis-regulatory region sequence-specific DNA binding"/>
    <property type="evidence" value="ECO:0007669"/>
    <property type="project" value="TreeGrafter"/>
</dbReference>
<evidence type="ECO:0000256" key="7">
    <source>
        <dbReference type="SAM" id="MobiDB-lite"/>
    </source>
</evidence>
<dbReference type="Pfam" id="PF00320">
    <property type="entry name" value="GATA"/>
    <property type="match status" value="1"/>
</dbReference>
<evidence type="ECO:0000313" key="10">
    <source>
        <dbReference type="Proteomes" id="UP000281553"/>
    </source>
</evidence>
<dbReference type="PROSITE" id="PS50114">
    <property type="entry name" value="GATA_ZN_FINGER_2"/>
    <property type="match status" value="1"/>
</dbReference>
<accession>A0A3P7Q7Z9</accession>
<dbReference type="EMBL" id="UYRU01076281">
    <property type="protein sequence ID" value="VDN26766.1"/>
    <property type="molecule type" value="Genomic_DNA"/>
</dbReference>
<dbReference type="GO" id="GO:0000122">
    <property type="term" value="P:negative regulation of transcription by RNA polymerase II"/>
    <property type="evidence" value="ECO:0007669"/>
    <property type="project" value="TreeGrafter"/>
</dbReference>
<evidence type="ECO:0000256" key="2">
    <source>
        <dbReference type="ARBA" id="ARBA00022723"/>
    </source>
</evidence>
<name>A0A3P7Q7Z9_DIBLA</name>
<proteinExistence type="predicted"/>
<dbReference type="Gene3D" id="3.30.50.10">
    <property type="entry name" value="Erythroid Transcription Factor GATA-1, subunit A"/>
    <property type="match status" value="1"/>
</dbReference>
<feature type="domain" description="GATA-type" evidence="8">
    <location>
        <begin position="112"/>
        <end position="153"/>
    </location>
</feature>
<keyword evidence="10" id="KW-1185">Reference proteome</keyword>
<dbReference type="SUPFAM" id="SSF57716">
    <property type="entry name" value="Glucocorticoid receptor-like (DNA-binding domain)"/>
    <property type="match status" value="1"/>
</dbReference>
<dbReference type="AlphaFoldDB" id="A0A3P7Q7Z9"/>
<dbReference type="InterPro" id="IPR000679">
    <property type="entry name" value="Znf_GATA"/>
</dbReference>
<gene>
    <name evidence="9" type="ORF">DILT_LOCUS14878</name>
</gene>
<evidence type="ECO:0000256" key="4">
    <source>
        <dbReference type="ARBA" id="ARBA00022833"/>
    </source>
</evidence>
<protein>
    <recommendedName>
        <fullName evidence="8">GATA-type domain-containing protein</fullName>
    </recommendedName>
</protein>
<dbReference type="GO" id="GO:0000981">
    <property type="term" value="F:DNA-binding transcription factor activity, RNA polymerase II-specific"/>
    <property type="evidence" value="ECO:0007669"/>
    <property type="project" value="TreeGrafter"/>
</dbReference>
<keyword evidence="2" id="KW-0479">Metal-binding</keyword>
<dbReference type="SMART" id="SM00401">
    <property type="entry name" value="ZnF_GATA"/>
    <property type="match status" value="1"/>
</dbReference>
<keyword evidence="4" id="KW-0862">Zinc</keyword>
<dbReference type="GO" id="GO:0005634">
    <property type="term" value="C:nucleus"/>
    <property type="evidence" value="ECO:0007669"/>
    <property type="project" value="UniProtKB-SubCell"/>
</dbReference>
<dbReference type="PANTHER" id="PTHR10071">
    <property type="entry name" value="TRANSCRIPTION FACTOR GATA FAMILY MEMBER"/>
    <property type="match status" value="1"/>
</dbReference>
<keyword evidence="5" id="KW-0539">Nucleus</keyword>
<evidence type="ECO:0000313" key="9">
    <source>
        <dbReference type="EMBL" id="VDN26766.1"/>
    </source>
</evidence>
<dbReference type="GO" id="GO:0045165">
    <property type="term" value="P:cell fate commitment"/>
    <property type="evidence" value="ECO:0007669"/>
    <property type="project" value="TreeGrafter"/>
</dbReference>
<dbReference type="PANTHER" id="PTHR10071:SF281">
    <property type="entry name" value="BOX A-BINDING FACTOR-RELATED"/>
    <property type="match status" value="1"/>
</dbReference>
<evidence type="ECO:0000259" key="8">
    <source>
        <dbReference type="PROSITE" id="PS50114"/>
    </source>
</evidence>
<reference evidence="9 10" key="1">
    <citation type="submission" date="2018-11" db="EMBL/GenBank/DDBJ databases">
        <authorList>
            <consortium name="Pathogen Informatics"/>
        </authorList>
    </citation>
    <scope>NUCLEOTIDE SEQUENCE [LARGE SCALE GENOMIC DNA]</scope>
</reference>
<dbReference type="PROSITE" id="PS00344">
    <property type="entry name" value="GATA_ZN_FINGER_1"/>
    <property type="match status" value="1"/>
</dbReference>
<evidence type="ECO:0000256" key="6">
    <source>
        <dbReference type="PROSITE-ProRule" id="PRU00094"/>
    </source>
</evidence>
<evidence type="ECO:0000256" key="5">
    <source>
        <dbReference type="ARBA" id="ARBA00023242"/>
    </source>
</evidence>
<dbReference type="InterPro" id="IPR039355">
    <property type="entry name" value="Transcription_factor_GATA"/>
</dbReference>
<evidence type="ECO:0000256" key="1">
    <source>
        <dbReference type="ARBA" id="ARBA00004123"/>
    </source>
</evidence>
<feature type="region of interest" description="Disordered" evidence="7">
    <location>
        <begin position="1"/>
        <end position="27"/>
    </location>
</feature>
<dbReference type="GO" id="GO:0045944">
    <property type="term" value="P:positive regulation of transcription by RNA polymerase II"/>
    <property type="evidence" value="ECO:0007669"/>
    <property type="project" value="TreeGrafter"/>
</dbReference>
<dbReference type="InterPro" id="IPR013088">
    <property type="entry name" value="Znf_NHR/GATA"/>
</dbReference>
<keyword evidence="3 6" id="KW-0863">Zinc-finger</keyword>
<sequence length="153" mass="16982">MMMMMVTGKGDKGTGKGRGGCRLMDTQSQRGDSRLDSLTIEMMTNKWMGSRVLGSEFKWTLIYGGTGLEIPAKAYILRLSQSTALKRKTVKQPTKIPYLKPFSSPFQQSSSRRTGTICSNCHTATTTLWRRNNSGEPVCNACGLYFKLHSVSL</sequence>
<comment type="subcellular location">
    <subcellularLocation>
        <location evidence="1">Nucleus</location>
    </subcellularLocation>
</comment>